<dbReference type="PROSITE" id="PS50887">
    <property type="entry name" value="GGDEF"/>
    <property type="match status" value="1"/>
</dbReference>
<dbReference type="AlphaFoldDB" id="A0A1C0YW84"/>
<dbReference type="Pfam" id="PF00990">
    <property type="entry name" value="GGDEF"/>
    <property type="match status" value="1"/>
</dbReference>
<accession>A0A1C0YW84</accession>
<gene>
    <name evidence="2" type="ORF">A6K76_09410</name>
</gene>
<dbReference type="InterPro" id="IPR043128">
    <property type="entry name" value="Rev_trsase/Diguanyl_cyclase"/>
</dbReference>
<dbReference type="Gene3D" id="3.30.70.270">
    <property type="match status" value="1"/>
</dbReference>
<keyword evidence="3" id="KW-1185">Reference proteome</keyword>
<feature type="domain" description="GGDEF" evidence="1">
    <location>
        <begin position="336"/>
        <end position="470"/>
    </location>
</feature>
<dbReference type="SUPFAM" id="SSF55073">
    <property type="entry name" value="Nucleotide cyclase"/>
    <property type="match status" value="1"/>
</dbReference>
<dbReference type="SUPFAM" id="SSF48452">
    <property type="entry name" value="TPR-like"/>
    <property type="match status" value="1"/>
</dbReference>
<name>A0A1C0YW84_9BACL</name>
<comment type="caution">
    <text evidence="2">The sequence shown here is derived from an EMBL/GenBank/DDBJ whole genome shotgun (WGS) entry which is preliminary data.</text>
</comment>
<dbReference type="InterPro" id="IPR029787">
    <property type="entry name" value="Nucleotide_cyclase"/>
</dbReference>
<dbReference type="Proteomes" id="UP000093482">
    <property type="component" value="Unassembled WGS sequence"/>
</dbReference>
<evidence type="ECO:0000313" key="2">
    <source>
        <dbReference type="EMBL" id="OCS91385.1"/>
    </source>
</evidence>
<dbReference type="RefSeq" id="WP_066463517.1">
    <property type="nucleotide sequence ID" value="NZ_MATO01000029.1"/>
</dbReference>
<dbReference type="InterPro" id="IPR000160">
    <property type="entry name" value="GGDEF_dom"/>
</dbReference>
<proteinExistence type="predicted"/>
<dbReference type="NCBIfam" id="TIGR00254">
    <property type="entry name" value="GGDEF"/>
    <property type="match status" value="1"/>
</dbReference>
<evidence type="ECO:0000313" key="3">
    <source>
        <dbReference type="Proteomes" id="UP000093482"/>
    </source>
</evidence>
<dbReference type="EMBL" id="MATO01000029">
    <property type="protein sequence ID" value="OCS91385.1"/>
    <property type="molecule type" value="Genomic_DNA"/>
</dbReference>
<sequence length="477" mass="56136">MSIGNEEYVKTLDELFNSRKHQQFEELYPSVEQLLIAEKEYELLTKIYMLRALMYYQLSDIEELVKFLSKHFTLFRKYASDEDFMRYKNARTIALEMNGYYDGFYEQMMEIKEYGEAHGNELLVVNALTNIGMLKVHTEQHTDALPYFFEAYDITLPMKDADMKMYNNHYLIINNLFATYLRMSDFQSAARYLHLEEPFKKCYPRYDMLYRTNVAKYYAATNEFTEAQRRLTLLQAEIDADPTKSMYKLETLQCENLIAKNSGDLQRQKEVYKQLIAIQKKSKQDRLLQLIMQSTHQSARHELIEVSQCDPLTKLWNRRGFIHRTEQVKRANRDATYVACAMLDIDYFKQINDQYGHLAGDQVICQVAALLKKYEQSGFVCARYGGDEFILTFLENDEQRITNKVETLYAELRQTVFSYNDVTIPVTLTMGVVYVMRNETCPVEKLVSLADCAMYEVKRNGRAYYVIKPISQEEVVV</sequence>
<dbReference type="Gene3D" id="1.25.40.10">
    <property type="entry name" value="Tetratricopeptide repeat domain"/>
    <property type="match status" value="1"/>
</dbReference>
<dbReference type="PANTHER" id="PTHR45138">
    <property type="entry name" value="REGULATORY COMPONENTS OF SENSORY TRANSDUCTION SYSTEM"/>
    <property type="match status" value="1"/>
</dbReference>
<dbReference type="SMART" id="SM00267">
    <property type="entry name" value="GGDEF"/>
    <property type="match status" value="1"/>
</dbReference>
<organism evidence="2 3">
    <name type="scientific">Caryophanon latum</name>
    <dbReference type="NCBI Taxonomy" id="33977"/>
    <lineage>
        <taxon>Bacteria</taxon>
        <taxon>Bacillati</taxon>
        <taxon>Bacillota</taxon>
        <taxon>Bacilli</taxon>
        <taxon>Bacillales</taxon>
        <taxon>Caryophanaceae</taxon>
        <taxon>Caryophanon</taxon>
    </lineage>
</organism>
<dbReference type="GO" id="GO:0052621">
    <property type="term" value="F:diguanylate cyclase activity"/>
    <property type="evidence" value="ECO:0007669"/>
    <property type="project" value="TreeGrafter"/>
</dbReference>
<dbReference type="CDD" id="cd01949">
    <property type="entry name" value="GGDEF"/>
    <property type="match status" value="1"/>
</dbReference>
<protein>
    <recommendedName>
        <fullName evidence="1">GGDEF domain-containing protein</fullName>
    </recommendedName>
</protein>
<reference evidence="2 3" key="1">
    <citation type="submission" date="2016-07" db="EMBL/GenBank/DDBJ databases">
        <title>Caryophanon latum genome sequencing.</title>
        <authorList>
            <person name="Verma A."/>
            <person name="Pal Y."/>
            <person name="Krishnamurthi S."/>
        </authorList>
    </citation>
    <scope>NUCLEOTIDE SEQUENCE [LARGE SCALE GENOMIC DNA]</scope>
    <source>
        <strain evidence="2 3">DSM 14151</strain>
    </source>
</reference>
<dbReference type="PANTHER" id="PTHR45138:SF9">
    <property type="entry name" value="DIGUANYLATE CYCLASE DGCM-RELATED"/>
    <property type="match status" value="1"/>
</dbReference>
<dbReference type="InterPro" id="IPR050469">
    <property type="entry name" value="Diguanylate_Cyclase"/>
</dbReference>
<dbReference type="InterPro" id="IPR011990">
    <property type="entry name" value="TPR-like_helical_dom_sf"/>
</dbReference>
<evidence type="ECO:0000259" key="1">
    <source>
        <dbReference type="PROSITE" id="PS50887"/>
    </source>
</evidence>